<dbReference type="SUPFAM" id="SSF48726">
    <property type="entry name" value="Immunoglobulin"/>
    <property type="match status" value="1"/>
</dbReference>
<evidence type="ECO:0000256" key="1">
    <source>
        <dbReference type="SAM" id="MobiDB-lite"/>
    </source>
</evidence>
<dbReference type="AlphaFoldDB" id="A0AAW0MVA5"/>
<keyword evidence="2" id="KW-0472">Membrane</keyword>
<sequence>MSLLVFFRTLLEYFNLKGTFMIKKGRAIQQPSYKSNLWRGAHSAADEACSKAVLNRRAVFTAVRGQSLSLSCVVQHCGDSFTWKWIWKNSTDDTFRSVQTTDLRRLTRNDLSTNQSRLVLDLLRVNESDEGSFGCSVQWETHEVEQGHLMLVNVTEAVPFSRTSLHRILVCTGAVLCVSIVLALVICLRSKVTPQTRRKLSPVTSSRPSTEYQAPQQQSTPQPPPRKHPPQKHKKTAAAKAPPQKTEVVYADISQDALLQQQRRVKQQQQQSTVYSSVRFT</sequence>
<evidence type="ECO:0000256" key="2">
    <source>
        <dbReference type="SAM" id="Phobius"/>
    </source>
</evidence>
<feature type="compositionally biased region" description="Polar residues" evidence="1">
    <location>
        <begin position="202"/>
        <end position="212"/>
    </location>
</feature>
<accession>A0AAW0MVA5</accession>
<dbReference type="GO" id="GO:0005886">
    <property type="term" value="C:plasma membrane"/>
    <property type="evidence" value="ECO:0007669"/>
    <property type="project" value="InterPro"/>
</dbReference>
<evidence type="ECO:0000313" key="5">
    <source>
        <dbReference type="Proteomes" id="UP001460270"/>
    </source>
</evidence>
<feature type="transmembrane region" description="Helical" evidence="2">
    <location>
        <begin position="165"/>
        <end position="188"/>
    </location>
</feature>
<dbReference type="InterPro" id="IPR003599">
    <property type="entry name" value="Ig_sub"/>
</dbReference>
<organism evidence="4 5">
    <name type="scientific">Mugilogobius chulae</name>
    <name type="common">yellowstripe goby</name>
    <dbReference type="NCBI Taxonomy" id="88201"/>
    <lineage>
        <taxon>Eukaryota</taxon>
        <taxon>Metazoa</taxon>
        <taxon>Chordata</taxon>
        <taxon>Craniata</taxon>
        <taxon>Vertebrata</taxon>
        <taxon>Euteleostomi</taxon>
        <taxon>Actinopterygii</taxon>
        <taxon>Neopterygii</taxon>
        <taxon>Teleostei</taxon>
        <taxon>Neoteleostei</taxon>
        <taxon>Acanthomorphata</taxon>
        <taxon>Gobiaria</taxon>
        <taxon>Gobiiformes</taxon>
        <taxon>Gobioidei</taxon>
        <taxon>Gobiidae</taxon>
        <taxon>Gobionellinae</taxon>
        <taxon>Mugilogobius</taxon>
    </lineage>
</organism>
<keyword evidence="2" id="KW-0812">Transmembrane</keyword>
<comment type="caution">
    <text evidence="4">The sequence shown here is derived from an EMBL/GenBank/DDBJ whole genome shotgun (WGS) entry which is preliminary data.</text>
</comment>
<reference evidence="5" key="1">
    <citation type="submission" date="2024-04" db="EMBL/GenBank/DDBJ databases">
        <title>Salinicola lusitanus LLJ914,a marine bacterium isolated from the Okinawa Trough.</title>
        <authorList>
            <person name="Li J."/>
        </authorList>
    </citation>
    <scope>NUCLEOTIDE SEQUENCE [LARGE SCALE GENOMIC DNA]</scope>
</reference>
<keyword evidence="2" id="KW-1133">Transmembrane helix</keyword>
<dbReference type="EMBL" id="JBBPFD010000021">
    <property type="protein sequence ID" value="KAK7882526.1"/>
    <property type="molecule type" value="Genomic_DNA"/>
</dbReference>
<dbReference type="GO" id="GO:0002768">
    <property type="term" value="P:immune response-regulating cell surface receptor signaling pathway"/>
    <property type="evidence" value="ECO:0007669"/>
    <property type="project" value="InterPro"/>
</dbReference>
<keyword evidence="5" id="KW-1185">Reference proteome</keyword>
<protein>
    <recommendedName>
        <fullName evidence="3">Ig-like domain-containing protein</fullName>
    </recommendedName>
</protein>
<evidence type="ECO:0000259" key="3">
    <source>
        <dbReference type="PROSITE" id="PS50835"/>
    </source>
</evidence>
<proteinExistence type="predicted"/>
<name>A0AAW0MVA5_9GOBI</name>
<dbReference type="PROSITE" id="PS50835">
    <property type="entry name" value="IG_LIKE"/>
    <property type="match status" value="1"/>
</dbReference>
<dbReference type="PANTHER" id="PTHR37996:SF1">
    <property type="entry name" value="B- AND T-LYMPHOCYTE ATTENUATOR"/>
    <property type="match status" value="1"/>
</dbReference>
<dbReference type="InterPro" id="IPR007110">
    <property type="entry name" value="Ig-like_dom"/>
</dbReference>
<feature type="compositionally biased region" description="Basic residues" evidence="1">
    <location>
        <begin position="225"/>
        <end position="237"/>
    </location>
</feature>
<dbReference type="InterPro" id="IPR036179">
    <property type="entry name" value="Ig-like_dom_sf"/>
</dbReference>
<evidence type="ECO:0000313" key="4">
    <source>
        <dbReference type="EMBL" id="KAK7882526.1"/>
    </source>
</evidence>
<dbReference type="InterPro" id="IPR013783">
    <property type="entry name" value="Ig-like_fold"/>
</dbReference>
<dbReference type="Proteomes" id="UP001460270">
    <property type="component" value="Unassembled WGS sequence"/>
</dbReference>
<gene>
    <name evidence="4" type="ORF">WMY93_028700</name>
</gene>
<dbReference type="SMART" id="SM00409">
    <property type="entry name" value="IG"/>
    <property type="match status" value="1"/>
</dbReference>
<dbReference type="PANTHER" id="PTHR37996">
    <property type="entry name" value="B- AND T-LYMPHOCYTE ATTENUATOR"/>
    <property type="match status" value="1"/>
</dbReference>
<dbReference type="GO" id="GO:0038023">
    <property type="term" value="F:signaling receptor activity"/>
    <property type="evidence" value="ECO:0007669"/>
    <property type="project" value="InterPro"/>
</dbReference>
<dbReference type="InterPro" id="IPR039257">
    <property type="entry name" value="BTLA"/>
</dbReference>
<dbReference type="Gene3D" id="2.60.40.10">
    <property type="entry name" value="Immunoglobulins"/>
    <property type="match status" value="1"/>
</dbReference>
<feature type="domain" description="Ig-like" evidence="3">
    <location>
        <begin position="31"/>
        <end position="145"/>
    </location>
</feature>
<feature type="region of interest" description="Disordered" evidence="1">
    <location>
        <begin position="197"/>
        <end position="246"/>
    </location>
</feature>